<evidence type="ECO:0000256" key="6">
    <source>
        <dbReference type="ARBA" id="ARBA00023136"/>
    </source>
</evidence>
<evidence type="ECO:0000313" key="9">
    <source>
        <dbReference type="EMBL" id="MBA0776070.1"/>
    </source>
</evidence>
<protein>
    <submittedName>
        <fullName evidence="9">Uncharacterized protein</fullName>
    </submittedName>
</protein>
<feature type="transmembrane region" description="Helical" evidence="8">
    <location>
        <begin position="113"/>
        <end position="133"/>
    </location>
</feature>
<dbReference type="PANTHER" id="PTHR34469:SF4">
    <property type="entry name" value="PHOTOSYSTEM II REACTION CENTER PROTEIN H"/>
    <property type="match status" value="1"/>
</dbReference>
<evidence type="ECO:0000256" key="8">
    <source>
        <dbReference type="SAM" id="Phobius"/>
    </source>
</evidence>
<dbReference type="GO" id="GO:0050821">
    <property type="term" value="P:protein stabilization"/>
    <property type="evidence" value="ECO:0007669"/>
    <property type="project" value="InterPro"/>
</dbReference>
<evidence type="ECO:0000256" key="7">
    <source>
        <dbReference type="ARBA" id="ARBA00023276"/>
    </source>
</evidence>
<sequence>MATQTIDGSSRSGPRRTIVGDFLKPLNPEHGKLAKEDFAIVVSFSWAICSSALVFDKLKYFSVRLSEWQASQGELNQLLVQQAVYWKKCSKLFWIKHGEVNTKFFMRKLPRDNVLLIFQYSMTPRVALALIVLGEFNAAVTKMHLDKALGLDGMNPTFF</sequence>
<evidence type="ECO:0000256" key="3">
    <source>
        <dbReference type="ARBA" id="ARBA00022553"/>
    </source>
</evidence>
<dbReference type="GO" id="GO:0009535">
    <property type="term" value="C:chloroplast thylakoid membrane"/>
    <property type="evidence" value="ECO:0007669"/>
    <property type="project" value="UniProtKB-SubCell"/>
</dbReference>
<feature type="transmembrane region" description="Helical" evidence="8">
    <location>
        <begin position="38"/>
        <end position="55"/>
    </location>
</feature>
<evidence type="ECO:0000313" key="10">
    <source>
        <dbReference type="Proteomes" id="UP000593568"/>
    </source>
</evidence>
<dbReference type="EMBL" id="JABEZW010000009">
    <property type="protein sequence ID" value="MBA0776070.1"/>
    <property type="molecule type" value="Genomic_DNA"/>
</dbReference>
<name>A0A7J9ESN8_9ROSI</name>
<keyword evidence="5 8" id="KW-1133">Transmembrane helix</keyword>
<dbReference type="InterPro" id="IPR036863">
    <property type="entry name" value="PSII_PsbH_sf"/>
</dbReference>
<keyword evidence="7" id="KW-0604">Photosystem II</keyword>
<proteinExistence type="predicted"/>
<evidence type="ECO:0000256" key="1">
    <source>
        <dbReference type="ARBA" id="ARBA00004581"/>
    </source>
</evidence>
<evidence type="ECO:0000256" key="5">
    <source>
        <dbReference type="ARBA" id="ARBA00022989"/>
    </source>
</evidence>
<keyword evidence="2" id="KW-0602">Photosynthesis</keyword>
<dbReference type="GO" id="GO:0015979">
    <property type="term" value="P:photosynthesis"/>
    <property type="evidence" value="ECO:0007669"/>
    <property type="project" value="UniProtKB-KW"/>
</dbReference>
<evidence type="ECO:0000256" key="2">
    <source>
        <dbReference type="ARBA" id="ARBA00022531"/>
    </source>
</evidence>
<accession>A0A7J9ESN8</accession>
<dbReference type="InterPro" id="IPR001056">
    <property type="entry name" value="PSII_PsbH"/>
</dbReference>
<comment type="caution">
    <text evidence="9">The sequence shown here is derived from an EMBL/GenBank/DDBJ whole genome shotgun (WGS) entry which is preliminary data.</text>
</comment>
<keyword evidence="3" id="KW-0597">Phosphoprotein</keyword>
<dbReference type="AlphaFoldDB" id="A0A7J9ESN8"/>
<keyword evidence="4 8" id="KW-0812">Transmembrane</keyword>
<comment type="subcellular location">
    <subcellularLocation>
        <location evidence="1">Plastid</location>
        <location evidence="1">Chloroplast thylakoid membrane</location>
        <topology evidence="1">Single-pass membrane protein</topology>
    </subcellularLocation>
</comment>
<dbReference type="Proteomes" id="UP000593568">
    <property type="component" value="Unassembled WGS sequence"/>
</dbReference>
<keyword evidence="10" id="KW-1185">Reference proteome</keyword>
<keyword evidence="6 8" id="KW-0472">Membrane</keyword>
<dbReference type="PANTHER" id="PTHR34469">
    <property type="entry name" value="PHOTOSYSTEM II REACTION CENTER PROTEIN H"/>
    <property type="match status" value="1"/>
</dbReference>
<gene>
    <name evidence="9" type="ORF">Gotri_011124</name>
</gene>
<dbReference type="Gene3D" id="1.20.5.880">
    <property type="entry name" value="Photosystem II reaction center protein H"/>
    <property type="match status" value="1"/>
</dbReference>
<dbReference type="GO" id="GO:0009523">
    <property type="term" value="C:photosystem II"/>
    <property type="evidence" value="ECO:0007669"/>
    <property type="project" value="UniProtKB-KW"/>
</dbReference>
<evidence type="ECO:0000256" key="4">
    <source>
        <dbReference type="ARBA" id="ARBA00022692"/>
    </source>
</evidence>
<organism evidence="9 10">
    <name type="scientific">Gossypium trilobum</name>
    <dbReference type="NCBI Taxonomy" id="34281"/>
    <lineage>
        <taxon>Eukaryota</taxon>
        <taxon>Viridiplantae</taxon>
        <taxon>Streptophyta</taxon>
        <taxon>Embryophyta</taxon>
        <taxon>Tracheophyta</taxon>
        <taxon>Spermatophyta</taxon>
        <taxon>Magnoliopsida</taxon>
        <taxon>eudicotyledons</taxon>
        <taxon>Gunneridae</taxon>
        <taxon>Pentapetalae</taxon>
        <taxon>rosids</taxon>
        <taxon>malvids</taxon>
        <taxon>Malvales</taxon>
        <taxon>Malvaceae</taxon>
        <taxon>Malvoideae</taxon>
        <taxon>Gossypium</taxon>
    </lineage>
</organism>
<dbReference type="GO" id="GO:0042301">
    <property type="term" value="F:phosphate ion binding"/>
    <property type="evidence" value="ECO:0007669"/>
    <property type="project" value="InterPro"/>
</dbReference>
<reference evidence="9 10" key="1">
    <citation type="journal article" date="2019" name="Genome Biol. Evol.">
        <title>Insights into the evolution of the New World diploid cottons (Gossypium, subgenus Houzingenia) based on genome sequencing.</title>
        <authorList>
            <person name="Grover C.E."/>
            <person name="Arick M.A. 2nd"/>
            <person name="Thrash A."/>
            <person name="Conover J.L."/>
            <person name="Sanders W.S."/>
            <person name="Peterson D.G."/>
            <person name="Frelichowski J.E."/>
            <person name="Scheffler J.A."/>
            <person name="Scheffler B.E."/>
            <person name="Wendel J.F."/>
        </authorList>
    </citation>
    <scope>NUCLEOTIDE SEQUENCE [LARGE SCALE GENOMIC DNA]</scope>
    <source>
        <strain evidence="9">8</strain>
        <tissue evidence="9">Leaf</tissue>
    </source>
</reference>